<sequence length="113" mass="12145">MSEATAPNLRLWLDDERPAPPGWLPVRWPDEVVALLQTGAVAELSLDHDLGDDARGTGYDVVRWIEEAVATRGFVPPALAVHSANTAARARMEAGIAAIARLLRAREAAHDAS</sequence>
<feature type="domain" description="Cyclic-phosphate processing Receiver" evidence="1">
    <location>
        <begin position="10"/>
        <end position="95"/>
    </location>
</feature>
<organism evidence="2 3">
    <name type="scientific">Nannocystis bainbridge</name>
    <dbReference type="NCBI Taxonomy" id="2995303"/>
    <lineage>
        <taxon>Bacteria</taxon>
        <taxon>Pseudomonadati</taxon>
        <taxon>Myxococcota</taxon>
        <taxon>Polyangia</taxon>
        <taxon>Nannocystales</taxon>
        <taxon>Nannocystaceae</taxon>
        <taxon>Nannocystis</taxon>
    </lineage>
</organism>
<keyword evidence="3" id="KW-1185">Reference proteome</keyword>
<accession>A0ABT5DZJ0</accession>
<dbReference type="EMBL" id="JAQNDL010000002">
    <property type="protein sequence ID" value="MDC0719047.1"/>
    <property type="molecule type" value="Genomic_DNA"/>
</dbReference>
<proteinExistence type="predicted"/>
<dbReference type="Proteomes" id="UP001221686">
    <property type="component" value="Unassembled WGS sequence"/>
</dbReference>
<comment type="caution">
    <text evidence="2">The sequence shown here is derived from an EMBL/GenBank/DDBJ whole genome shotgun (WGS) entry which is preliminary data.</text>
</comment>
<evidence type="ECO:0000313" key="3">
    <source>
        <dbReference type="Proteomes" id="UP001221686"/>
    </source>
</evidence>
<reference evidence="2 3" key="1">
    <citation type="submission" date="2022-11" db="EMBL/GenBank/DDBJ databases">
        <title>Minimal conservation of predation-associated metabolite biosynthetic gene clusters underscores biosynthetic potential of Myxococcota including descriptions for ten novel species: Archangium lansinium sp. nov., Myxococcus landrumus sp. nov., Nannocystis bai.</title>
        <authorList>
            <person name="Ahearne A."/>
            <person name="Stevens C."/>
            <person name="Dowd S."/>
        </authorList>
    </citation>
    <scope>NUCLEOTIDE SEQUENCE [LARGE SCALE GENOMIC DNA]</scope>
    <source>
        <strain evidence="2 3">BB15-2</strain>
    </source>
</reference>
<dbReference type="InterPro" id="IPR046909">
    <property type="entry name" value="cREC_REC"/>
</dbReference>
<name>A0ABT5DZJ0_9BACT</name>
<gene>
    <name evidence="2" type="ORF">POL25_19235</name>
</gene>
<dbReference type="Pfam" id="PF20274">
    <property type="entry name" value="cREC_REC"/>
    <property type="match status" value="1"/>
</dbReference>
<protein>
    <recommendedName>
        <fullName evidence="1">Cyclic-phosphate processing Receiver domain-containing protein</fullName>
    </recommendedName>
</protein>
<evidence type="ECO:0000313" key="2">
    <source>
        <dbReference type="EMBL" id="MDC0719047.1"/>
    </source>
</evidence>
<evidence type="ECO:0000259" key="1">
    <source>
        <dbReference type="Pfam" id="PF20274"/>
    </source>
</evidence>